<gene>
    <name evidence="1" type="ORF">ENT37_10400</name>
</gene>
<organism evidence="1">
    <name type="scientific">Anaerolinea thermolimosa</name>
    <dbReference type="NCBI Taxonomy" id="229919"/>
    <lineage>
        <taxon>Bacteria</taxon>
        <taxon>Bacillati</taxon>
        <taxon>Chloroflexota</taxon>
        <taxon>Anaerolineae</taxon>
        <taxon>Anaerolineales</taxon>
        <taxon>Anaerolineaceae</taxon>
        <taxon>Anaerolinea</taxon>
    </lineage>
</organism>
<accession>A0A7C4PLZ5</accession>
<reference evidence="1" key="1">
    <citation type="journal article" date="2020" name="mSystems">
        <title>Genome- and Community-Level Interaction Insights into Carbon Utilization and Element Cycling Functions of Hydrothermarchaeota in Hydrothermal Sediment.</title>
        <authorList>
            <person name="Zhou Z."/>
            <person name="Liu Y."/>
            <person name="Xu W."/>
            <person name="Pan J."/>
            <person name="Luo Z.H."/>
            <person name="Li M."/>
        </authorList>
    </citation>
    <scope>NUCLEOTIDE SEQUENCE [LARGE SCALE GENOMIC DNA]</scope>
    <source>
        <strain evidence="1">SpSt-573</strain>
    </source>
</reference>
<dbReference type="EMBL" id="DSYK01000511">
    <property type="protein sequence ID" value="HGS22266.1"/>
    <property type="molecule type" value="Genomic_DNA"/>
</dbReference>
<name>A0A7C4PLZ5_9CHLR</name>
<protein>
    <submittedName>
        <fullName evidence="1">Uncharacterized protein</fullName>
    </submittedName>
</protein>
<sequence length="127" mass="13729">MPDQYNLSGDFRGAILNIESTLENVQQTVGQMQAGDEESRRELQQLIGQLSKELTAAVPAEKKEQVEAVAVTARALVEQAKEAKPNRTMLQITGEGLKQAAQNVADVLPTVLSIATQIVLAVGKMTR</sequence>
<proteinExistence type="predicted"/>
<comment type="caution">
    <text evidence="1">The sequence shown here is derived from an EMBL/GenBank/DDBJ whole genome shotgun (WGS) entry which is preliminary data.</text>
</comment>
<dbReference type="AlphaFoldDB" id="A0A7C4PLZ5"/>
<evidence type="ECO:0000313" key="1">
    <source>
        <dbReference type="EMBL" id="HGS22266.1"/>
    </source>
</evidence>